<keyword evidence="4 6" id="KW-1133">Transmembrane helix</keyword>
<dbReference type="GO" id="GO:0005886">
    <property type="term" value="C:plasma membrane"/>
    <property type="evidence" value="ECO:0007669"/>
    <property type="project" value="UniProtKB-SubCell"/>
</dbReference>
<dbReference type="Pfam" id="PF01943">
    <property type="entry name" value="Polysacc_synt"/>
    <property type="match status" value="1"/>
</dbReference>
<feature type="transmembrane region" description="Helical" evidence="6">
    <location>
        <begin position="353"/>
        <end position="374"/>
    </location>
</feature>
<feature type="transmembrane region" description="Helical" evidence="6">
    <location>
        <begin position="386"/>
        <end position="405"/>
    </location>
</feature>
<accession>A0A5C6EHU3</accession>
<evidence type="ECO:0000313" key="8">
    <source>
        <dbReference type="Proteomes" id="UP000317977"/>
    </source>
</evidence>
<comment type="caution">
    <text evidence="7">The sequence shown here is derived from an EMBL/GenBank/DDBJ whole genome shotgun (WGS) entry which is preliminary data.</text>
</comment>
<gene>
    <name evidence="7" type="ORF">Poly59_49550</name>
</gene>
<evidence type="ECO:0000256" key="6">
    <source>
        <dbReference type="SAM" id="Phobius"/>
    </source>
</evidence>
<evidence type="ECO:0000256" key="3">
    <source>
        <dbReference type="ARBA" id="ARBA00022692"/>
    </source>
</evidence>
<keyword evidence="5 6" id="KW-0472">Membrane</keyword>
<keyword evidence="3 6" id="KW-0812">Transmembrane</keyword>
<feature type="transmembrane region" description="Helical" evidence="6">
    <location>
        <begin position="104"/>
        <end position="127"/>
    </location>
</feature>
<evidence type="ECO:0000256" key="5">
    <source>
        <dbReference type="ARBA" id="ARBA00023136"/>
    </source>
</evidence>
<evidence type="ECO:0000256" key="2">
    <source>
        <dbReference type="ARBA" id="ARBA00022475"/>
    </source>
</evidence>
<evidence type="ECO:0000256" key="4">
    <source>
        <dbReference type="ARBA" id="ARBA00022989"/>
    </source>
</evidence>
<name>A0A5C6EHU3_9BACT</name>
<keyword evidence="2" id="KW-1003">Cell membrane</keyword>
<dbReference type="InterPro" id="IPR050833">
    <property type="entry name" value="Poly_Biosynth_Transport"/>
</dbReference>
<feature type="transmembrane region" description="Helical" evidence="6">
    <location>
        <begin position="411"/>
        <end position="434"/>
    </location>
</feature>
<feature type="transmembrane region" description="Helical" evidence="6">
    <location>
        <begin position="69"/>
        <end position="92"/>
    </location>
</feature>
<dbReference type="Proteomes" id="UP000317977">
    <property type="component" value="Unassembled WGS sequence"/>
</dbReference>
<feature type="transmembrane region" description="Helical" evidence="6">
    <location>
        <begin position="37"/>
        <end position="57"/>
    </location>
</feature>
<keyword evidence="8" id="KW-1185">Reference proteome</keyword>
<comment type="subcellular location">
    <subcellularLocation>
        <location evidence="1">Cell membrane</location>
        <topology evidence="1">Multi-pass membrane protein</topology>
    </subcellularLocation>
</comment>
<dbReference type="PANTHER" id="PTHR30250:SF11">
    <property type="entry name" value="O-ANTIGEN TRANSPORTER-RELATED"/>
    <property type="match status" value="1"/>
</dbReference>
<feature type="transmembrane region" description="Helical" evidence="6">
    <location>
        <begin position="238"/>
        <end position="255"/>
    </location>
</feature>
<sequence>MNRRPGPKRGKLSNLVATGRSAISKGSGAREHLTDSVILAIGYVAQLILQMGYFLILTRMLGAERFGQFAAALAAINLVSPFAGIGYSEVALIRVSQDREETGLWLANSVVATLALGIPLAIALALICSQTGSGNLIEWHLMLGLAICELALVRACLAIARIRQARREIKGTSAINVSVSATKAIVAMLLWMSGNDSLLMLVIILDICFTPVLLYFFVSLARQSSATQVSWTALRSNFKLALSFTTGVFSKAVYTDMDKLFLARWTTSEIVGTYAAGYKILSLAFLPIRAILEATFPKQVAYAAKSPSDCLKFSSRVLGVNLLIACCLSACIYLLAPWATVLLGEDFNDSVDVLRVGCVLPILQVLHYSMGNYLSAIGRQTFRATAQVTVVIAYVAVAWFLIPRYSWHGAIWTSLSCEFLLVLLLSTGCFASFFRDDPPTPQTLSEQGEA</sequence>
<feature type="transmembrane region" description="Helical" evidence="6">
    <location>
        <begin position="198"/>
        <end position="218"/>
    </location>
</feature>
<feature type="transmembrane region" description="Helical" evidence="6">
    <location>
        <begin position="174"/>
        <end position="192"/>
    </location>
</feature>
<reference evidence="7 8" key="1">
    <citation type="submission" date="2019-02" db="EMBL/GenBank/DDBJ databases">
        <title>Deep-cultivation of Planctomycetes and their phenomic and genomic characterization uncovers novel biology.</title>
        <authorList>
            <person name="Wiegand S."/>
            <person name="Jogler M."/>
            <person name="Boedeker C."/>
            <person name="Pinto D."/>
            <person name="Vollmers J."/>
            <person name="Rivas-Marin E."/>
            <person name="Kohn T."/>
            <person name="Peeters S.H."/>
            <person name="Heuer A."/>
            <person name="Rast P."/>
            <person name="Oberbeckmann S."/>
            <person name="Bunk B."/>
            <person name="Jeske O."/>
            <person name="Meyerdierks A."/>
            <person name="Storesund J.E."/>
            <person name="Kallscheuer N."/>
            <person name="Luecker S."/>
            <person name="Lage O.M."/>
            <person name="Pohl T."/>
            <person name="Merkel B.J."/>
            <person name="Hornburger P."/>
            <person name="Mueller R.-W."/>
            <person name="Bruemmer F."/>
            <person name="Labrenz M."/>
            <person name="Spormann A.M."/>
            <person name="Op Den Camp H."/>
            <person name="Overmann J."/>
            <person name="Amann R."/>
            <person name="Jetten M.S.M."/>
            <person name="Mascher T."/>
            <person name="Medema M.H."/>
            <person name="Devos D.P."/>
            <person name="Kaster A.-K."/>
            <person name="Ovreas L."/>
            <person name="Rohde M."/>
            <person name="Galperin M.Y."/>
            <person name="Jogler C."/>
        </authorList>
    </citation>
    <scope>NUCLEOTIDE SEQUENCE [LARGE SCALE GENOMIC DNA]</scope>
    <source>
        <strain evidence="7 8">Poly59</strain>
    </source>
</reference>
<dbReference type="AlphaFoldDB" id="A0A5C6EHU3"/>
<feature type="transmembrane region" description="Helical" evidence="6">
    <location>
        <begin position="139"/>
        <end position="162"/>
    </location>
</feature>
<dbReference type="EMBL" id="SJPX01000005">
    <property type="protein sequence ID" value="TWU48110.1"/>
    <property type="molecule type" value="Genomic_DNA"/>
</dbReference>
<dbReference type="OrthoDB" id="5240734at2"/>
<evidence type="ECO:0000313" key="7">
    <source>
        <dbReference type="EMBL" id="TWU48110.1"/>
    </source>
</evidence>
<feature type="transmembrane region" description="Helical" evidence="6">
    <location>
        <begin position="317"/>
        <end position="341"/>
    </location>
</feature>
<dbReference type="PANTHER" id="PTHR30250">
    <property type="entry name" value="PST FAMILY PREDICTED COLANIC ACID TRANSPORTER"/>
    <property type="match status" value="1"/>
</dbReference>
<dbReference type="InterPro" id="IPR002797">
    <property type="entry name" value="Polysacc_synth"/>
</dbReference>
<dbReference type="RefSeq" id="WP_146536521.1">
    <property type="nucleotide sequence ID" value="NZ_SJPX01000005.1"/>
</dbReference>
<organism evidence="7 8">
    <name type="scientific">Rubripirellula reticaptiva</name>
    <dbReference type="NCBI Taxonomy" id="2528013"/>
    <lineage>
        <taxon>Bacteria</taxon>
        <taxon>Pseudomonadati</taxon>
        <taxon>Planctomycetota</taxon>
        <taxon>Planctomycetia</taxon>
        <taxon>Pirellulales</taxon>
        <taxon>Pirellulaceae</taxon>
        <taxon>Rubripirellula</taxon>
    </lineage>
</organism>
<feature type="transmembrane region" description="Helical" evidence="6">
    <location>
        <begin position="275"/>
        <end position="296"/>
    </location>
</feature>
<evidence type="ECO:0000256" key="1">
    <source>
        <dbReference type="ARBA" id="ARBA00004651"/>
    </source>
</evidence>
<proteinExistence type="predicted"/>
<protein>
    <submittedName>
        <fullName evidence="7">Polysaccharide biosynthesis protein</fullName>
    </submittedName>
</protein>